<dbReference type="AlphaFoldDB" id="A0A0Q3PJP3"/>
<organism evidence="2 4">
    <name type="scientific">Bosea thiooxidans</name>
    <dbReference type="NCBI Taxonomy" id="53254"/>
    <lineage>
        <taxon>Bacteria</taxon>
        <taxon>Pseudomonadati</taxon>
        <taxon>Pseudomonadota</taxon>
        <taxon>Alphaproteobacteria</taxon>
        <taxon>Hyphomicrobiales</taxon>
        <taxon>Boseaceae</taxon>
        <taxon>Bosea</taxon>
    </lineage>
</organism>
<dbReference type="EMBL" id="FUYX01000004">
    <property type="protein sequence ID" value="SKB69129.1"/>
    <property type="molecule type" value="Genomic_DNA"/>
</dbReference>
<reference evidence="3 5" key="2">
    <citation type="submission" date="2017-02" db="EMBL/GenBank/DDBJ databases">
        <authorList>
            <person name="Peterson S.W."/>
        </authorList>
    </citation>
    <scope>NUCLEOTIDE SEQUENCE [LARGE SCALE GENOMIC DNA]</scope>
    <source>
        <strain evidence="3 5">DSM 9653</strain>
    </source>
</reference>
<evidence type="ECO:0008006" key="6">
    <source>
        <dbReference type="Google" id="ProtNLM"/>
    </source>
</evidence>
<dbReference type="RefSeq" id="WP_055728734.1">
    <property type="nucleotide sequence ID" value="NZ_FUYX01000004.1"/>
</dbReference>
<proteinExistence type="predicted"/>
<evidence type="ECO:0000256" key="1">
    <source>
        <dbReference type="SAM" id="SignalP"/>
    </source>
</evidence>
<dbReference type="STRING" id="53254.SAMN05660750_01907"/>
<keyword evidence="1" id="KW-0732">Signal</keyword>
<evidence type="ECO:0000313" key="2">
    <source>
        <dbReference type="EMBL" id="KQK29934.1"/>
    </source>
</evidence>
<dbReference type="Proteomes" id="UP000190130">
    <property type="component" value="Unassembled WGS sequence"/>
</dbReference>
<evidence type="ECO:0000313" key="3">
    <source>
        <dbReference type="EMBL" id="SKB69129.1"/>
    </source>
</evidence>
<protein>
    <recommendedName>
        <fullName evidence="6">PsiF repeat-containing protein</fullName>
    </recommendedName>
</protein>
<gene>
    <name evidence="2" type="ORF">ARD30_15885</name>
    <name evidence="3" type="ORF">SAMN05660750_01907</name>
</gene>
<keyword evidence="4" id="KW-1185">Reference proteome</keyword>
<feature type="signal peptide" evidence="1">
    <location>
        <begin position="1"/>
        <end position="24"/>
    </location>
</feature>
<evidence type="ECO:0000313" key="5">
    <source>
        <dbReference type="Proteomes" id="UP000190130"/>
    </source>
</evidence>
<feature type="chain" id="PRO_5014520564" description="PsiF repeat-containing protein" evidence="1">
    <location>
        <begin position="25"/>
        <end position="84"/>
    </location>
</feature>
<sequence length="84" mass="9076">MMKMVSGFAIAGLMVFAMSGVSQAQERTLRKITTSNPPAALQGSMTEAQARKACQLEMKGARESKSAIRTKMKSCMDLKMQGNS</sequence>
<accession>A0A0Q3PJP3</accession>
<name>A0A0Q3PJP3_9HYPH</name>
<dbReference type="EMBL" id="LMAR01000044">
    <property type="protein sequence ID" value="KQK29934.1"/>
    <property type="molecule type" value="Genomic_DNA"/>
</dbReference>
<dbReference type="Proteomes" id="UP000051562">
    <property type="component" value="Unassembled WGS sequence"/>
</dbReference>
<evidence type="ECO:0000313" key="4">
    <source>
        <dbReference type="Proteomes" id="UP000051562"/>
    </source>
</evidence>
<reference evidence="2 4" key="1">
    <citation type="submission" date="2015-10" db="EMBL/GenBank/DDBJ databases">
        <title>Draft genome of Bosea thiooxidans.</title>
        <authorList>
            <person name="Wang X."/>
        </authorList>
    </citation>
    <scope>NUCLEOTIDE SEQUENCE [LARGE SCALE GENOMIC DNA]</scope>
    <source>
        <strain evidence="2 4">CGMCC 9174</strain>
    </source>
</reference>